<dbReference type="PIRSF" id="PIRSF032131">
    <property type="entry name" value="UCP032131"/>
    <property type="match status" value="1"/>
</dbReference>
<keyword evidence="2" id="KW-1185">Reference proteome</keyword>
<organism evidence="1 2">
    <name type="scientific">Psychromarinibacter halotolerans</name>
    <dbReference type="NCBI Taxonomy" id="1775175"/>
    <lineage>
        <taxon>Bacteria</taxon>
        <taxon>Pseudomonadati</taxon>
        <taxon>Pseudomonadota</taxon>
        <taxon>Alphaproteobacteria</taxon>
        <taxon>Rhodobacterales</taxon>
        <taxon>Paracoccaceae</taxon>
        <taxon>Psychromarinibacter</taxon>
    </lineage>
</organism>
<dbReference type="Pfam" id="PF06676">
    <property type="entry name" value="DUF1178"/>
    <property type="match status" value="1"/>
</dbReference>
<accession>A0ABV7GLY3</accession>
<reference evidence="2" key="1">
    <citation type="journal article" date="2019" name="Int. J. Syst. Evol. Microbiol.">
        <title>The Global Catalogue of Microorganisms (GCM) 10K type strain sequencing project: providing services to taxonomists for standard genome sequencing and annotation.</title>
        <authorList>
            <consortium name="The Broad Institute Genomics Platform"/>
            <consortium name="The Broad Institute Genome Sequencing Center for Infectious Disease"/>
            <person name="Wu L."/>
            <person name="Ma J."/>
        </authorList>
    </citation>
    <scope>NUCLEOTIDE SEQUENCE [LARGE SCALE GENOMIC DNA]</scope>
    <source>
        <strain evidence="2">KCTC 52366</strain>
    </source>
</reference>
<name>A0ABV7GLY3_9RHOB</name>
<sequence>MIRYALKCTNDHGFESWFASAEAFDKLAAAGMVACPECGATEVRKVLMAPGVQTARKKPAEPKDESLAAPASEMETKLAALRKHVETTSDYVGMGFASEARKMHEGEIPQRSIYGEAKPEEAKRLIEDGVPVAPLPFRPTRKSN</sequence>
<comment type="caution">
    <text evidence="1">The sequence shown here is derived from an EMBL/GenBank/DDBJ whole genome shotgun (WGS) entry which is preliminary data.</text>
</comment>
<evidence type="ECO:0000313" key="2">
    <source>
        <dbReference type="Proteomes" id="UP001595632"/>
    </source>
</evidence>
<dbReference type="RefSeq" id="WP_275633415.1">
    <property type="nucleotide sequence ID" value="NZ_JARGYD010000005.1"/>
</dbReference>
<evidence type="ECO:0000313" key="1">
    <source>
        <dbReference type="EMBL" id="MFC3142623.1"/>
    </source>
</evidence>
<gene>
    <name evidence="1" type="ORF">ACFOGP_07875</name>
</gene>
<dbReference type="Proteomes" id="UP001595632">
    <property type="component" value="Unassembled WGS sequence"/>
</dbReference>
<proteinExistence type="predicted"/>
<protein>
    <submittedName>
        <fullName evidence="1">DUF1178 family protein</fullName>
    </submittedName>
</protein>
<dbReference type="InterPro" id="IPR009562">
    <property type="entry name" value="DUF1178"/>
</dbReference>
<dbReference type="EMBL" id="JBHRTB010000010">
    <property type="protein sequence ID" value="MFC3142623.1"/>
    <property type="molecule type" value="Genomic_DNA"/>
</dbReference>